<dbReference type="InterPro" id="IPR001279">
    <property type="entry name" value="Metallo-B-lactamas"/>
</dbReference>
<keyword evidence="1" id="KW-0378">Hydrolase</keyword>
<evidence type="ECO:0000259" key="2">
    <source>
        <dbReference type="SMART" id="SM00849"/>
    </source>
</evidence>
<dbReference type="GO" id="GO:0016787">
    <property type="term" value="F:hydrolase activity"/>
    <property type="evidence" value="ECO:0007669"/>
    <property type="project" value="UniProtKB-KW"/>
</dbReference>
<reference evidence="3" key="1">
    <citation type="submission" date="2020-05" db="EMBL/GenBank/DDBJ databases">
        <authorList>
            <person name="Chiriac C."/>
            <person name="Salcher M."/>
            <person name="Ghai R."/>
            <person name="Kavagutti S V."/>
        </authorList>
    </citation>
    <scope>NUCLEOTIDE SEQUENCE</scope>
</reference>
<dbReference type="SMART" id="SM00849">
    <property type="entry name" value="Lactamase_B"/>
    <property type="match status" value="1"/>
</dbReference>
<dbReference type="HAMAP" id="MF_00457">
    <property type="entry name" value="UPF0173"/>
    <property type="match status" value="1"/>
</dbReference>
<dbReference type="AlphaFoldDB" id="A0A6J7DFI9"/>
<evidence type="ECO:0000256" key="1">
    <source>
        <dbReference type="ARBA" id="ARBA00022801"/>
    </source>
</evidence>
<dbReference type="NCBIfam" id="NF001911">
    <property type="entry name" value="PRK00685.1"/>
    <property type="match status" value="1"/>
</dbReference>
<evidence type="ECO:0000313" key="3">
    <source>
        <dbReference type="EMBL" id="CAB4869316.1"/>
    </source>
</evidence>
<dbReference type="EMBL" id="CAFBLQ010000053">
    <property type="protein sequence ID" value="CAB4869316.1"/>
    <property type="molecule type" value="Genomic_DNA"/>
</dbReference>
<dbReference type="InterPro" id="IPR050114">
    <property type="entry name" value="UPF0173_UPF0282_UlaG_hydrolase"/>
</dbReference>
<dbReference type="Pfam" id="PF13483">
    <property type="entry name" value="Lactamase_B_3"/>
    <property type="match status" value="1"/>
</dbReference>
<gene>
    <name evidence="3" type="ORF">UFOPK3423_00652</name>
</gene>
<dbReference type="PANTHER" id="PTHR43546:SF3">
    <property type="entry name" value="UPF0173 METAL-DEPENDENT HYDROLASE MJ1163"/>
    <property type="match status" value="1"/>
</dbReference>
<name>A0A6J7DFI9_9ZZZZ</name>
<organism evidence="3">
    <name type="scientific">freshwater metagenome</name>
    <dbReference type="NCBI Taxonomy" id="449393"/>
    <lineage>
        <taxon>unclassified sequences</taxon>
        <taxon>metagenomes</taxon>
        <taxon>ecological metagenomes</taxon>
    </lineage>
</organism>
<dbReference type="Gene3D" id="3.60.15.10">
    <property type="entry name" value="Ribonuclease Z/Hydroxyacylglutathione hydrolase-like"/>
    <property type="match status" value="1"/>
</dbReference>
<dbReference type="SUPFAM" id="SSF56281">
    <property type="entry name" value="Metallo-hydrolase/oxidoreductase"/>
    <property type="match status" value="1"/>
</dbReference>
<dbReference type="PANTHER" id="PTHR43546">
    <property type="entry name" value="UPF0173 METAL-DEPENDENT HYDROLASE MJ1163-RELATED"/>
    <property type="match status" value="1"/>
</dbReference>
<proteinExistence type="inferred from homology"/>
<accession>A0A6J7DFI9</accession>
<sequence>MSVTVRFLGHSAFALEAEGATVLIDPFLTGNAQAAVSAQEVAADAILLTHGHMDHLGDTVAIAARTGASVAAIVELATELSADLPAGHDVRDPNFGGTISFDWGWARWVPAWHTSVTPKGTISVPAGIVVHLGGKTIYHLGDTCLFSDLALPGRRDALDLALIPIGGHYTMDRVDAVTAAELVSAPLVVPMHYGTFPPIETDVQAFAEDLDRGGKARAVVLAPGETLQLG</sequence>
<dbReference type="InterPro" id="IPR022877">
    <property type="entry name" value="UPF0173"/>
</dbReference>
<protein>
    <submittedName>
        <fullName evidence="3">Unannotated protein</fullName>
    </submittedName>
</protein>
<feature type="domain" description="Metallo-beta-lactamase" evidence="2">
    <location>
        <begin position="9"/>
        <end position="192"/>
    </location>
</feature>
<dbReference type="InterPro" id="IPR036866">
    <property type="entry name" value="RibonucZ/Hydroxyglut_hydro"/>
</dbReference>